<accession>A0A3A2ZFJ9</accession>
<feature type="compositionally biased region" description="Basic residues" evidence="8">
    <location>
        <begin position="269"/>
        <end position="278"/>
    </location>
</feature>
<evidence type="ECO:0000256" key="1">
    <source>
        <dbReference type="ARBA" id="ARBA00004245"/>
    </source>
</evidence>
<dbReference type="CDD" id="cd11284">
    <property type="entry name" value="ADF_Twf-C_like"/>
    <property type="match status" value="1"/>
</dbReference>
<evidence type="ECO:0000256" key="6">
    <source>
        <dbReference type="ARBA" id="ARBA00023212"/>
    </source>
</evidence>
<comment type="caution">
    <text evidence="10">The sequence shown here is derived from an EMBL/GenBank/DDBJ whole genome shotgun (WGS) entry which is preliminary data.</text>
</comment>
<name>A0A3A2ZFJ9_9EURO</name>
<feature type="compositionally biased region" description="Gly residues" evidence="8">
    <location>
        <begin position="109"/>
        <end position="126"/>
    </location>
</feature>
<dbReference type="GO" id="GO:0030042">
    <property type="term" value="P:actin filament depolymerization"/>
    <property type="evidence" value="ECO:0007669"/>
    <property type="project" value="TreeGrafter"/>
</dbReference>
<sequence>TSSVLIALTYIPSNAPVRAKTLFASTRATLVRELGSEKFANTVFATEEEEVLSEESWKERDADKKVDGGSGGGSGISREDLMGDKERELEAVRRAVEEARSGTPSRDIGIGGTFNKGNGLKGAGPSAGGGMRIQMNMEEDARSALGVLQQGGLVQLAIDIPTETLKLSASESAVEPNSVQSHIPPSTPRYTFYHYPDSEVVIFVYTCPSGSSIKERMLYASSCSNVINTANDQGLKISKKIEASSPDEITGERLNEEVNPPQDEGPKRGFARPRRPGR</sequence>
<keyword evidence="5" id="KW-0009">Actin-binding</keyword>
<dbReference type="Pfam" id="PF00241">
    <property type="entry name" value="Cofilin_ADF"/>
    <property type="match status" value="2"/>
</dbReference>
<dbReference type="InterPro" id="IPR002108">
    <property type="entry name" value="ADF-H"/>
</dbReference>
<evidence type="ECO:0000256" key="7">
    <source>
        <dbReference type="ARBA" id="ARBA00038532"/>
    </source>
</evidence>
<evidence type="ECO:0000256" key="5">
    <source>
        <dbReference type="ARBA" id="ARBA00023203"/>
    </source>
</evidence>
<dbReference type="GO" id="GO:0003785">
    <property type="term" value="F:actin monomer binding"/>
    <property type="evidence" value="ECO:0007669"/>
    <property type="project" value="TreeGrafter"/>
</dbReference>
<feature type="non-terminal residue" evidence="10">
    <location>
        <position position="1"/>
    </location>
</feature>
<dbReference type="OrthoDB" id="10006997at2759"/>
<comment type="subunit">
    <text evidence="7">Interacts with G-actin; ADP-actin form.</text>
</comment>
<dbReference type="GO" id="GO:0051016">
    <property type="term" value="P:barbed-end actin filament capping"/>
    <property type="evidence" value="ECO:0007669"/>
    <property type="project" value="TreeGrafter"/>
</dbReference>
<feature type="domain" description="ADF-H" evidence="9">
    <location>
        <begin position="1"/>
        <end position="61"/>
    </location>
</feature>
<dbReference type="InterPro" id="IPR029006">
    <property type="entry name" value="ADF-H/Gelsolin-like_dom_sf"/>
</dbReference>
<keyword evidence="3" id="KW-0963">Cytoplasm</keyword>
<evidence type="ECO:0000259" key="9">
    <source>
        <dbReference type="PROSITE" id="PS51263"/>
    </source>
</evidence>
<dbReference type="PANTHER" id="PTHR13759:SF1">
    <property type="entry name" value="TWINFILIN"/>
    <property type="match status" value="1"/>
</dbReference>
<evidence type="ECO:0000256" key="2">
    <source>
        <dbReference type="ARBA" id="ARBA00009557"/>
    </source>
</evidence>
<dbReference type="EMBL" id="MVGC01000207">
    <property type="protein sequence ID" value="RJE21766.1"/>
    <property type="molecule type" value="Genomic_DNA"/>
</dbReference>
<dbReference type="FunFam" id="3.40.20.10:FF:000007">
    <property type="entry name" value="Twinfilin-1 isoform 1"/>
    <property type="match status" value="1"/>
</dbReference>
<dbReference type="SMART" id="SM00102">
    <property type="entry name" value="ADF"/>
    <property type="match status" value="1"/>
</dbReference>
<evidence type="ECO:0000313" key="11">
    <source>
        <dbReference type="Proteomes" id="UP000266188"/>
    </source>
</evidence>
<dbReference type="Gene3D" id="3.40.20.10">
    <property type="entry name" value="Severin"/>
    <property type="match status" value="2"/>
</dbReference>
<evidence type="ECO:0000256" key="3">
    <source>
        <dbReference type="ARBA" id="ARBA00022490"/>
    </source>
</evidence>
<dbReference type="GO" id="GO:0051015">
    <property type="term" value="F:actin filament binding"/>
    <property type="evidence" value="ECO:0007669"/>
    <property type="project" value="TreeGrafter"/>
</dbReference>
<dbReference type="InterPro" id="IPR028458">
    <property type="entry name" value="Twinfilin"/>
</dbReference>
<reference evidence="11" key="1">
    <citation type="submission" date="2017-02" db="EMBL/GenBank/DDBJ databases">
        <authorList>
            <person name="Tafer H."/>
            <person name="Lopandic K."/>
        </authorList>
    </citation>
    <scope>NUCLEOTIDE SEQUENCE [LARGE SCALE GENOMIC DNA]</scope>
    <source>
        <strain evidence="11">CBS 366.77</strain>
    </source>
</reference>
<dbReference type="GO" id="GO:0005884">
    <property type="term" value="C:actin filament"/>
    <property type="evidence" value="ECO:0007669"/>
    <property type="project" value="TreeGrafter"/>
</dbReference>
<dbReference type="AlphaFoldDB" id="A0A3A2ZFJ9"/>
<evidence type="ECO:0000256" key="4">
    <source>
        <dbReference type="ARBA" id="ARBA00022737"/>
    </source>
</evidence>
<evidence type="ECO:0000313" key="10">
    <source>
        <dbReference type="EMBL" id="RJE21766.1"/>
    </source>
</evidence>
<keyword evidence="4" id="KW-0677">Repeat</keyword>
<feature type="domain" description="ADF-H" evidence="9">
    <location>
        <begin position="130"/>
        <end position="259"/>
    </location>
</feature>
<organism evidence="10 11">
    <name type="scientific">Aspergillus sclerotialis</name>
    <dbReference type="NCBI Taxonomy" id="2070753"/>
    <lineage>
        <taxon>Eukaryota</taxon>
        <taxon>Fungi</taxon>
        <taxon>Dikarya</taxon>
        <taxon>Ascomycota</taxon>
        <taxon>Pezizomycotina</taxon>
        <taxon>Eurotiomycetes</taxon>
        <taxon>Eurotiomycetidae</taxon>
        <taxon>Eurotiales</taxon>
        <taxon>Aspergillaceae</taxon>
        <taxon>Aspergillus</taxon>
        <taxon>Aspergillus subgen. Polypaecilum</taxon>
    </lineage>
</organism>
<dbReference type="PANTHER" id="PTHR13759">
    <property type="entry name" value="TWINFILIN"/>
    <property type="match status" value="1"/>
</dbReference>
<dbReference type="PROSITE" id="PS51263">
    <property type="entry name" value="ADF_H"/>
    <property type="match status" value="2"/>
</dbReference>
<keyword evidence="6" id="KW-0206">Cytoskeleton</keyword>
<comment type="similarity">
    <text evidence="2">Belongs to the actin-binding proteins ADF family. Twinfilin subfamily.</text>
</comment>
<keyword evidence="11" id="KW-1185">Reference proteome</keyword>
<dbReference type="GO" id="GO:0005737">
    <property type="term" value="C:cytoplasm"/>
    <property type="evidence" value="ECO:0007669"/>
    <property type="project" value="TreeGrafter"/>
</dbReference>
<dbReference type="Proteomes" id="UP000266188">
    <property type="component" value="Unassembled WGS sequence"/>
</dbReference>
<feature type="compositionally biased region" description="Basic and acidic residues" evidence="8">
    <location>
        <begin position="55"/>
        <end position="67"/>
    </location>
</feature>
<feature type="region of interest" description="Disordered" evidence="8">
    <location>
        <begin position="50"/>
        <end position="126"/>
    </location>
</feature>
<evidence type="ECO:0000256" key="8">
    <source>
        <dbReference type="SAM" id="MobiDB-lite"/>
    </source>
</evidence>
<dbReference type="SUPFAM" id="SSF55753">
    <property type="entry name" value="Actin depolymerizing proteins"/>
    <property type="match status" value="2"/>
</dbReference>
<feature type="compositionally biased region" description="Basic and acidic residues" evidence="8">
    <location>
        <begin position="77"/>
        <end position="100"/>
    </location>
</feature>
<protein>
    <submittedName>
        <fullName evidence="10">Actin monomer binding protein</fullName>
    </submittedName>
</protein>
<comment type="subcellular location">
    <subcellularLocation>
        <location evidence="1">Cytoplasm</location>
        <location evidence="1">Cytoskeleton</location>
    </subcellularLocation>
</comment>
<proteinExistence type="inferred from homology"/>
<gene>
    <name evidence="10" type="ORF">PHISCL_05914</name>
</gene>
<feature type="region of interest" description="Disordered" evidence="8">
    <location>
        <begin position="243"/>
        <end position="278"/>
    </location>
</feature>
<dbReference type="STRING" id="2070753.A0A3A2ZFJ9"/>